<evidence type="ECO:0000256" key="7">
    <source>
        <dbReference type="SAM" id="SignalP"/>
    </source>
</evidence>
<dbReference type="CTD" id="6504"/>
<feature type="transmembrane region" description="Helical" evidence="6">
    <location>
        <begin position="228"/>
        <end position="251"/>
    </location>
</feature>
<dbReference type="InterPro" id="IPR036179">
    <property type="entry name" value="Ig-like_dom_sf"/>
</dbReference>
<name>A0A6P7X0M8_9AMPH</name>
<proteinExistence type="predicted"/>
<dbReference type="Proteomes" id="UP000515156">
    <property type="component" value="Chromosome 14"/>
</dbReference>
<evidence type="ECO:0000256" key="1">
    <source>
        <dbReference type="ARBA" id="ARBA00004370"/>
    </source>
</evidence>
<accession>A0A6P7X0M8</accession>
<evidence type="ECO:0000259" key="8">
    <source>
        <dbReference type="PROSITE" id="PS50835"/>
    </source>
</evidence>
<keyword evidence="6" id="KW-0812">Transmembrane</keyword>
<dbReference type="PANTHER" id="PTHR12080:SF49">
    <property type="entry name" value="SIGNALING LYMPHOCYTIC ACTIVATION MOLECULE"/>
    <property type="match status" value="1"/>
</dbReference>
<evidence type="ECO:0000256" key="5">
    <source>
        <dbReference type="SAM" id="MobiDB-lite"/>
    </source>
</evidence>
<comment type="subcellular location">
    <subcellularLocation>
        <location evidence="1">Membrane</location>
    </subcellularLocation>
</comment>
<evidence type="ECO:0000256" key="3">
    <source>
        <dbReference type="ARBA" id="ARBA00023136"/>
    </source>
</evidence>
<keyword evidence="6" id="KW-1133">Transmembrane helix</keyword>
<organism evidence="9 10">
    <name type="scientific">Microcaecilia unicolor</name>
    <dbReference type="NCBI Taxonomy" id="1415580"/>
    <lineage>
        <taxon>Eukaryota</taxon>
        <taxon>Metazoa</taxon>
        <taxon>Chordata</taxon>
        <taxon>Craniata</taxon>
        <taxon>Vertebrata</taxon>
        <taxon>Euteleostomi</taxon>
        <taxon>Amphibia</taxon>
        <taxon>Gymnophiona</taxon>
        <taxon>Siphonopidae</taxon>
        <taxon>Microcaecilia</taxon>
    </lineage>
</organism>
<evidence type="ECO:0000313" key="10">
    <source>
        <dbReference type="RefSeq" id="XP_030044100.1"/>
    </source>
</evidence>
<keyword evidence="3 6" id="KW-0472">Membrane</keyword>
<dbReference type="GeneID" id="115458345"/>
<dbReference type="InterPro" id="IPR013783">
    <property type="entry name" value="Ig-like_fold"/>
</dbReference>
<evidence type="ECO:0000256" key="6">
    <source>
        <dbReference type="SAM" id="Phobius"/>
    </source>
</evidence>
<dbReference type="GO" id="GO:0016020">
    <property type="term" value="C:membrane"/>
    <property type="evidence" value="ECO:0007669"/>
    <property type="project" value="UniProtKB-SubCell"/>
</dbReference>
<dbReference type="AlphaFoldDB" id="A0A6P7X0M8"/>
<dbReference type="OrthoDB" id="8963224at2759"/>
<keyword evidence="4" id="KW-0325">Glycoprotein</keyword>
<gene>
    <name evidence="10" type="primary">SLAMF1</name>
</gene>
<reference evidence="10" key="1">
    <citation type="submission" date="2025-08" db="UniProtKB">
        <authorList>
            <consortium name="RefSeq"/>
        </authorList>
    </citation>
    <scope>IDENTIFICATION</scope>
</reference>
<feature type="chain" id="PRO_5028036369" evidence="7">
    <location>
        <begin position="18"/>
        <end position="358"/>
    </location>
</feature>
<dbReference type="SUPFAM" id="SSF48726">
    <property type="entry name" value="Immunoglobulin"/>
    <property type="match status" value="1"/>
</dbReference>
<dbReference type="PANTHER" id="PTHR12080">
    <property type="entry name" value="SIGNALING LYMPHOCYTIC ACTIVATION MOLECULE"/>
    <property type="match status" value="1"/>
</dbReference>
<dbReference type="PROSITE" id="PS50835">
    <property type="entry name" value="IG_LIKE"/>
    <property type="match status" value="1"/>
</dbReference>
<dbReference type="InterPro" id="IPR015631">
    <property type="entry name" value="CD2/SLAM_rcpt"/>
</dbReference>
<feature type="signal peptide" evidence="7">
    <location>
        <begin position="1"/>
        <end position="17"/>
    </location>
</feature>
<feature type="region of interest" description="Disordered" evidence="5">
    <location>
        <begin position="328"/>
        <end position="358"/>
    </location>
</feature>
<dbReference type="Gene3D" id="2.60.40.10">
    <property type="entry name" value="Immunoglobulins"/>
    <property type="match status" value="2"/>
</dbReference>
<feature type="domain" description="Ig-like" evidence="8">
    <location>
        <begin position="129"/>
        <end position="209"/>
    </location>
</feature>
<dbReference type="RefSeq" id="XP_030044100.1">
    <property type="nucleotide sequence ID" value="XM_030188240.1"/>
</dbReference>
<evidence type="ECO:0000256" key="4">
    <source>
        <dbReference type="ARBA" id="ARBA00023180"/>
    </source>
</evidence>
<dbReference type="InParanoid" id="A0A6P7X0M8"/>
<keyword evidence="2 7" id="KW-0732">Signal</keyword>
<feature type="compositionally biased region" description="Polar residues" evidence="5">
    <location>
        <begin position="328"/>
        <end position="340"/>
    </location>
</feature>
<evidence type="ECO:0000313" key="9">
    <source>
        <dbReference type="Proteomes" id="UP000515156"/>
    </source>
</evidence>
<evidence type="ECO:0000256" key="2">
    <source>
        <dbReference type="ARBA" id="ARBA00022729"/>
    </source>
</evidence>
<dbReference type="InterPro" id="IPR007110">
    <property type="entry name" value="Ig-like_dom"/>
</dbReference>
<keyword evidence="9" id="KW-1185">Reference proteome</keyword>
<protein>
    <submittedName>
        <fullName evidence="10">Signaling lymphocytic activation molecule isoform X1</fullName>
    </submittedName>
</protein>
<dbReference type="KEGG" id="muo:115458345"/>
<sequence>MDCVCWLLLIASLFTVGINLQSPTRINGILGKPHYLSLEPTETELAGFDTVQVKLVVKEDTKQTIFCCNVARNETPVYGGHLQNHSRFHPENLSLEIYEITRQNAGFYVVVWTKGHVDKENYLQLDVYEQISASSIPVTKMLENETCTMLLNCTVEKGDNVTYNWTQRHGNITRQLAHNASILTITPAPGDTSLSYDCMAKNPVSQSYHVYNPWTECYPSALPSEAGLLAPIVAVPVVLIALIIGGVVFCWRYKQRQMARSNLCLNEETQPERTDQAGRTEIVNTPDIFTIYSAVERPMPTNNVPHTAENHESLTVYELAWPPQASSALTSATHPPNYNSCRPGGPGPKESLSCGPNL</sequence>
<dbReference type="FunCoup" id="A0A6P7X0M8">
    <property type="interactions" value="116"/>
</dbReference>